<keyword evidence="1 4" id="KW-0479">Metal-binding</keyword>
<keyword evidence="2 4" id="KW-0863">Zinc-finger</keyword>
<dbReference type="PANTHER" id="PTHR10131:SF94">
    <property type="entry name" value="TNF RECEPTOR-ASSOCIATED FACTOR 4"/>
    <property type="match status" value="1"/>
</dbReference>
<dbReference type="InterPro" id="IPR013083">
    <property type="entry name" value="Znf_RING/FYVE/PHD"/>
</dbReference>
<sequence length="485" mass="54752">MMMTSVPMAGLEERVEIYENQRFWVGGGFSKKGLLPTDRCRAYSSFDGSLSFQTLEECSEQLLGKGWHYDDNGNGFLPVIDEDGTTDAEGWSYFSDFSADAIQSPKKAKGLTHFVRRRRLFRMKTFEPEQFLPREVYIQCEYADSNEVEALSAKMLEALSIATLLHQKQNVSDKVALSLKAKLIDSLAIGDDVAPVPEAADALASTRLMHLRKDLDSFAQKQQTRMSIIGTTLNCAESQALSTRQCEISAKYFRKEEREAIATLAVKYLDPEFNLHCANEICTAEECEFYVVSCPNDGCTRKLSRKHLPHHDQMECGYKVISCPLGCSDTFPRNRKDVHLADACSYRIVKCPFAKIGCPTEVKAKDLPDHLEQNSSSHLLLTCNRMMEYENVFRKMNAKIDAVEKENLYLKQQLSASIDKLGTVAAGVRVNEKKCTSLSKDMKHAESYMKTTTKKLNDHETSTRSEFVKLYKHLTIAGVLRGEKK</sequence>
<dbReference type="SUPFAM" id="SSF49599">
    <property type="entry name" value="TRAF domain-like"/>
    <property type="match status" value="1"/>
</dbReference>
<dbReference type="GO" id="GO:0008270">
    <property type="term" value="F:zinc ion binding"/>
    <property type="evidence" value="ECO:0007669"/>
    <property type="project" value="UniProtKB-KW"/>
</dbReference>
<dbReference type="AlphaFoldDB" id="A0A7S4R0W8"/>
<feature type="zinc finger region" description="TRAF-type" evidence="4">
    <location>
        <begin position="310"/>
        <end position="367"/>
    </location>
</feature>
<keyword evidence="3 4" id="KW-0862">Zinc</keyword>
<evidence type="ECO:0000256" key="4">
    <source>
        <dbReference type="PROSITE-ProRule" id="PRU00207"/>
    </source>
</evidence>
<organism evidence="6">
    <name type="scientific">Ditylum brightwellii</name>
    <dbReference type="NCBI Taxonomy" id="49249"/>
    <lineage>
        <taxon>Eukaryota</taxon>
        <taxon>Sar</taxon>
        <taxon>Stramenopiles</taxon>
        <taxon>Ochrophyta</taxon>
        <taxon>Bacillariophyta</taxon>
        <taxon>Mediophyceae</taxon>
        <taxon>Lithodesmiophycidae</taxon>
        <taxon>Lithodesmiales</taxon>
        <taxon>Lithodesmiaceae</taxon>
        <taxon>Ditylum</taxon>
    </lineage>
</organism>
<dbReference type="InterPro" id="IPR001293">
    <property type="entry name" value="Znf_TRAF"/>
</dbReference>
<accession>A0A7S4R0W8</accession>
<reference evidence="6" key="1">
    <citation type="submission" date="2021-01" db="EMBL/GenBank/DDBJ databases">
        <authorList>
            <person name="Corre E."/>
            <person name="Pelletier E."/>
            <person name="Niang G."/>
            <person name="Scheremetjew M."/>
            <person name="Finn R."/>
            <person name="Kale V."/>
            <person name="Holt S."/>
            <person name="Cochrane G."/>
            <person name="Meng A."/>
            <person name="Brown T."/>
            <person name="Cohen L."/>
        </authorList>
    </citation>
    <scope>NUCLEOTIDE SEQUENCE</scope>
    <source>
        <strain evidence="6">GSO104</strain>
    </source>
</reference>
<dbReference type="PANTHER" id="PTHR10131">
    <property type="entry name" value="TNF RECEPTOR ASSOCIATED FACTOR"/>
    <property type="match status" value="1"/>
</dbReference>
<feature type="domain" description="TRAF-type" evidence="5">
    <location>
        <begin position="310"/>
        <end position="367"/>
    </location>
</feature>
<evidence type="ECO:0000256" key="2">
    <source>
        <dbReference type="ARBA" id="ARBA00022771"/>
    </source>
</evidence>
<dbReference type="EMBL" id="HBNS01012818">
    <property type="protein sequence ID" value="CAE4598526.1"/>
    <property type="molecule type" value="Transcribed_RNA"/>
</dbReference>
<dbReference type="Gene3D" id="3.30.40.10">
    <property type="entry name" value="Zinc/RING finger domain, C3HC4 (zinc finger)"/>
    <property type="match status" value="1"/>
</dbReference>
<dbReference type="PROSITE" id="PS50145">
    <property type="entry name" value="ZF_TRAF"/>
    <property type="match status" value="1"/>
</dbReference>
<evidence type="ECO:0000256" key="3">
    <source>
        <dbReference type="ARBA" id="ARBA00022833"/>
    </source>
</evidence>
<evidence type="ECO:0000259" key="5">
    <source>
        <dbReference type="PROSITE" id="PS50145"/>
    </source>
</evidence>
<protein>
    <recommendedName>
        <fullName evidence="5">TRAF-type domain-containing protein</fullName>
    </recommendedName>
</protein>
<gene>
    <name evidence="6" type="ORF">DBRI00130_LOCUS10340</name>
</gene>
<dbReference type="Pfam" id="PF02176">
    <property type="entry name" value="zf-TRAF"/>
    <property type="match status" value="1"/>
</dbReference>
<name>A0A7S4R0W8_9STRA</name>
<evidence type="ECO:0000256" key="1">
    <source>
        <dbReference type="ARBA" id="ARBA00022723"/>
    </source>
</evidence>
<proteinExistence type="predicted"/>
<evidence type="ECO:0000313" key="6">
    <source>
        <dbReference type="EMBL" id="CAE4598526.1"/>
    </source>
</evidence>